<accession>A0AAV2N509</accession>
<evidence type="ECO:0008006" key="3">
    <source>
        <dbReference type="Google" id="ProtNLM"/>
    </source>
</evidence>
<protein>
    <recommendedName>
        <fullName evidence="3">Replication protein A OB domain-containing protein</fullName>
    </recommendedName>
</protein>
<sequence>MDGHKNKMEQLDEMEILTPNEILLKKEMEQLDGMEILTSNEILDNIKVYDSTVEVVGFVDGIEASKYVGEKQQYKVFKFYINNGQGRRVQVIAWNDDIEPVEPHVKLNHIIHLDGVQARIPKVARFNNGNVPYELQIQTNSTYCNLGKYNSEQLIDVEPQLVEFCDVMNTST</sequence>
<dbReference type="EMBL" id="OZ034833">
    <property type="protein sequence ID" value="CAL1674778.1"/>
    <property type="molecule type" value="Genomic_DNA"/>
</dbReference>
<dbReference type="InterPro" id="IPR012340">
    <property type="entry name" value="NA-bd_OB-fold"/>
</dbReference>
<evidence type="ECO:0000313" key="2">
    <source>
        <dbReference type="Proteomes" id="UP001497644"/>
    </source>
</evidence>
<dbReference type="SUPFAM" id="SSF50249">
    <property type="entry name" value="Nucleic acid-binding proteins"/>
    <property type="match status" value="1"/>
</dbReference>
<dbReference type="AlphaFoldDB" id="A0AAV2N509"/>
<dbReference type="Gene3D" id="2.40.50.140">
    <property type="entry name" value="Nucleic acid-binding proteins"/>
    <property type="match status" value="1"/>
</dbReference>
<dbReference type="Proteomes" id="UP001497644">
    <property type="component" value="Chromosome 10"/>
</dbReference>
<gene>
    <name evidence="1" type="ORF">LPLAT_LOCUS1333</name>
</gene>
<proteinExistence type="predicted"/>
<evidence type="ECO:0000313" key="1">
    <source>
        <dbReference type="EMBL" id="CAL1674778.1"/>
    </source>
</evidence>
<reference evidence="1" key="1">
    <citation type="submission" date="2024-04" db="EMBL/GenBank/DDBJ databases">
        <authorList>
            <consortium name="Molecular Ecology Group"/>
        </authorList>
    </citation>
    <scope>NUCLEOTIDE SEQUENCE</scope>
</reference>
<organism evidence="1 2">
    <name type="scientific">Lasius platythorax</name>
    <dbReference type="NCBI Taxonomy" id="488582"/>
    <lineage>
        <taxon>Eukaryota</taxon>
        <taxon>Metazoa</taxon>
        <taxon>Ecdysozoa</taxon>
        <taxon>Arthropoda</taxon>
        <taxon>Hexapoda</taxon>
        <taxon>Insecta</taxon>
        <taxon>Pterygota</taxon>
        <taxon>Neoptera</taxon>
        <taxon>Endopterygota</taxon>
        <taxon>Hymenoptera</taxon>
        <taxon>Apocrita</taxon>
        <taxon>Aculeata</taxon>
        <taxon>Formicoidea</taxon>
        <taxon>Formicidae</taxon>
        <taxon>Formicinae</taxon>
        <taxon>Lasius</taxon>
        <taxon>Lasius</taxon>
    </lineage>
</organism>
<name>A0AAV2N509_9HYME</name>
<keyword evidence="2" id="KW-1185">Reference proteome</keyword>